<dbReference type="PANTHER" id="PTHR32060:SF22">
    <property type="entry name" value="CARBOXYL-TERMINAL-PROCESSING PEPTIDASE 3, CHLOROPLASTIC"/>
    <property type="match status" value="1"/>
</dbReference>
<organism evidence="3 4">
    <name type="scientific">Pedobacter ginsenosidimutans</name>
    <dbReference type="NCBI Taxonomy" id="687842"/>
    <lineage>
        <taxon>Bacteria</taxon>
        <taxon>Pseudomonadati</taxon>
        <taxon>Bacteroidota</taxon>
        <taxon>Sphingobacteriia</taxon>
        <taxon>Sphingobacteriales</taxon>
        <taxon>Sphingobacteriaceae</taxon>
        <taxon>Pedobacter</taxon>
    </lineage>
</organism>
<dbReference type="Pfam" id="PF03572">
    <property type="entry name" value="Peptidase_S41"/>
    <property type="match status" value="1"/>
</dbReference>
<feature type="chain" id="PRO_5006665836" evidence="1">
    <location>
        <begin position="17"/>
        <end position="455"/>
    </location>
</feature>
<gene>
    <name evidence="3" type="ORF">ASU31_02450</name>
</gene>
<evidence type="ECO:0000259" key="2">
    <source>
        <dbReference type="SMART" id="SM00245"/>
    </source>
</evidence>
<dbReference type="Proteomes" id="UP000051950">
    <property type="component" value="Unassembled WGS sequence"/>
</dbReference>
<protein>
    <submittedName>
        <fullName evidence="3">Peptidase S41</fullName>
    </submittedName>
</protein>
<dbReference type="SUPFAM" id="SSF52096">
    <property type="entry name" value="ClpP/crotonase"/>
    <property type="match status" value="1"/>
</dbReference>
<dbReference type="OrthoDB" id="5480566at2"/>
<dbReference type="STRING" id="687842.ASU31_02450"/>
<sequence length="455" mass="51802">MKKILLLMLLPMAVFAQSNKLTKADKIYGLSKFWQEVNYNFVYLNKIDRVKWDSTYKALITSIPETKTDYEYYHEMQRFCAMLKDGHTNIFMPDGKDFEPMNTMFGDYRLFIENVENKAIITHVNLSKKDEIPVGSEVIEVNGKPTAKYIAEDVAPYISSSTDYVLQDWSISKLLQGLEGSEFEIKIKKPKGQILVLKLTHKRTEEKEVFPAFPAESSLLDFKWYPNKVAYVALNSFGDEKIDSLFITKLPELYQAKAIIIDLRNNGGGDTGIGSYILKYLTNDSLLYGARYSTRQLTSAFKAWGKYTSPKDTVNSEWNKKALLSYQDNYFYNLDYRPLKNKLSAKRIVVPTVLLIGHNTASAAEDFLIYADKQKHMTKIGRNSFGSTGQPYLFDLPGGGSARVCTKKDTYPDGREFVGKGIKPDIEVIPTVKDFIGNKDATLNTAIEYLNKKIK</sequence>
<dbReference type="Gene3D" id="3.30.750.44">
    <property type="match status" value="1"/>
</dbReference>
<evidence type="ECO:0000256" key="1">
    <source>
        <dbReference type="SAM" id="SignalP"/>
    </source>
</evidence>
<dbReference type="Gene3D" id="3.90.226.10">
    <property type="entry name" value="2-enoyl-CoA Hydratase, Chain A, domain 1"/>
    <property type="match status" value="1"/>
</dbReference>
<dbReference type="GO" id="GO:0030288">
    <property type="term" value="C:outer membrane-bounded periplasmic space"/>
    <property type="evidence" value="ECO:0007669"/>
    <property type="project" value="TreeGrafter"/>
</dbReference>
<dbReference type="AlphaFoldDB" id="A0A0T5VWM1"/>
<dbReference type="RefSeq" id="WP_057930854.1">
    <property type="nucleotide sequence ID" value="NZ_LMZQ01000001.1"/>
</dbReference>
<evidence type="ECO:0000313" key="4">
    <source>
        <dbReference type="Proteomes" id="UP000051950"/>
    </source>
</evidence>
<reference evidence="3 4" key="1">
    <citation type="submission" date="2015-11" db="EMBL/GenBank/DDBJ databases">
        <title>Sequence of Pedobacter ginsenosidimutans.</title>
        <authorList>
            <person name="Carson E."/>
            <person name="Keyser V."/>
            <person name="Newman J."/>
            <person name="Miller J."/>
        </authorList>
    </citation>
    <scope>NUCLEOTIDE SEQUENCE [LARGE SCALE GENOMIC DNA]</scope>
    <source>
        <strain evidence="3 4">KACC 14530</strain>
    </source>
</reference>
<dbReference type="InterPro" id="IPR029045">
    <property type="entry name" value="ClpP/crotonase-like_dom_sf"/>
</dbReference>
<dbReference type="GO" id="GO:0004175">
    <property type="term" value="F:endopeptidase activity"/>
    <property type="evidence" value="ECO:0007669"/>
    <property type="project" value="TreeGrafter"/>
</dbReference>
<dbReference type="GO" id="GO:0007165">
    <property type="term" value="P:signal transduction"/>
    <property type="evidence" value="ECO:0007669"/>
    <property type="project" value="TreeGrafter"/>
</dbReference>
<name>A0A0T5VWM1_9SPHI</name>
<dbReference type="EMBL" id="LMZQ01000001">
    <property type="protein sequence ID" value="KRT18235.1"/>
    <property type="molecule type" value="Genomic_DNA"/>
</dbReference>
<dbReference type="GO" id="GO:0006508">
    <property type="term" value="P:proteolysis"/>
    <property type="evidence" value="ECO:0007669"/>
    <property type="project" value="InterPro"/>
</dbReference>
<feature type="domain" description="Tail specific protease" evidence="2">
    <location>
        <begin position="180"/>
        <end position="429"/>
    </location>
</feature>
<dbReference type="GO" id="GO:0008236">
    <property type="term" value="F:serine-type peptidase activity"/>
    <property type="evidence" value="ECO:0007669"/>
    <property type="project" value="InterPro"/>
</dbReference>
<dbReference type="InterPro" id="IPR005151">
    <property type="entry name" value="Tail-specific_protease"/>
</dbReference>
<dbReference type="SMART" id="SM00245">
    <property type="entry name" value="TSPc"/>
    <property type="match status" value="1"/>
</dbReference>
<feature type="signal peptide" evidence="1">
    <location>
        <begin position="1"/>
        <end position="16"/>
    </location>
</feature>
<dbReference type="PANTHER" id="PTHR32060">
    <property type="entry name" value="TAIL-SPECIFIC PROTEASE"/>
    <property type="match status" value="1"/>
</dbReference>
<evidence type="ECO:0000313" key="3">
    <source>
        <dbReference type="EMBL" id="KRT18235.1"/>
    </source>
</evidence>
<keyword evidence="4" id="KW-1185">Reference proteome</keyword>
<accession>A0A0T5VWM1</accession>
<proteinExistence type="predicted"/>
<comment type="caution">
    <text evidence="3">The sequence shown here is derived from an EMBL/GenBank/DDBJ whole genome shotgun (WGS) entry which is preliminary data.</text>
</comment>
<keyword evidence="1" id="KW-0732">Signal</keyword>